<evidence type="ECO:0000313" key="2">
    <source>
        <dbReference type="EMBL" id="RKP33947.1"/>
    </source>
</evidence>
<proteinExistence type="predicted"/>
<dbReference type="Proteomes" id="UP000268162">
    <property type="component" value="Unassembled WGS sequence"/>
</dbReference>
<keyword evidence="3" id="KW-1185">Reference proteome</keyword>
<evidence type="ECO:0000259" key="1">
    <source>
        <dbReference type="Pfam" id="PF18126"/>
    </source>
</evidence>
<protein>
    <recommendedName>
        <fullName evidence="1">Large ribosomal subunit protein mL59 domain-containing protein</fullName>
    </recommendedName>
</protein>
<gene>
    <name evidence="2" type="ORF">BJ085DRAFT_36593</name>
</gene>
<dbReference type="InterPro" id="IPR040922">
    <property type="entry name" value="Ribosomal_mL59_dom"/>
</dbReference>
<name>A0A4P9ZL08_9FUNG</name>
<evidence type="ECO:0000313" key="3">
    <source>
        <dbReference type="Proteomes" id="UP000268162"/>
    </source>
</evidence>
<accession>A0A4P9ZL08</accession>
<feature type="domain" description="Large ribosomal subunit protein mL59" evidence="1">
    <location>
        <begin position="21"/>
        <end position="107"/>
    </location>
</feature>
<organism evidence="2 3">
    <name type="scientific">Dimargaris cristalligena</name>
    <dbReference type="NCBI Taxonomy" id="215637"/>
    <lineage>
        <taxon>Eukaryota</taxon>
        <taxon>Fungi</taxon>
        <taxon>Fungi incertae sedis</taxon>
        <taxon>Zoopagomycota</taxon>
        <taxon>Kickxellomycotina</taxon>
        <taxon>Dimargaritomycetes</taxon>
        <taxon>Dimargaritales</taxon>
        <taxon>Dimargaritaceae</taxon>
        <taxon>Dimargaris</taxon>
    </lineage>
</organism>
<dbReference type="Pfam" id="PF18126">
    <property type="entry name" value="Mitoc_mL59"/>
    <property type="match status" value="1"/>
</dbReference>
<reference evidence="3" key="1">
    <citation type="journal article" date="2018" name="Nat. Microbiol.">
        <title>Leveraging single-cell genomics to expand the fungal tree of life.</title>
        <authorList>
            <person name="Ahrendt S.R."/>
            <person name="Quandt C.A."/>
            <person name="Ciobanu D."/>
            <person name="Clum A."/>
            <person name="Salamov A."/>
            <person name="Andreopoulos B."/>
            <person name="Cheng J.F."/>
            <person name="Woyke T."/>
            <person name="Pelin A."/>
            <person name="Henrissat B."/>
            <person name="Reynolds N.K."/>
            <person name="Benny G.L."/>
            <person name="Smith M.E."/>
            <person name="James T.Y."/>
            <person name="Grigoriev I.V."/>
        </authorList>
    </citation>
    <scope>NUCLEOTIDE SEQUENCE [LARGE SCALE GENOMIC DNA]</scope>
    <source>
        <strain evidence="3">RSA 468</strain>
    </source>
</reference>
<dbReference type="EMBL" id="ML003445">
    <property type="protein sequence ID" value="RKP33947.1"/>
    <property type="molecule type" value="Genomic_DNA"/>
</dbReference>
<sequence length="123" mass="14074">MATIRRFSAQLLAKVEKTWLPQDFKAQFVNGFWRSSKLSLRQQADLRKACLYRGVDAQSIGMPPVVSAKPLRLRRHKGRKADLTKPQRQAKIQAALDDMPQTIANWKMAKKAEKVKAKPDLPY</sequence>
<dbReference type="OrthoDB" id="18529at2759"/>
<dbReference type="AlphaFoldDB" id="A0A4P9ZL08"/>